<dbReference type="InterPro" id="IPR056931">
    <property type="entry name" value="D14-like"/>
</dbReference>
<gene>
    <name evidence="1" type="ORF">UFOVP724_137</name>
</gene>
<sequence length="115" mass="12967">MASRGRGARMKGANFERQLAKYISEKTGLDAKRGLGQSRVGGSEIADVEVEYIHIEAKRHIKCNIKAAMRQAIDDAKDKAKPPVAITKDDNEEALVTMRLDDWIEFFKAYIENKK</sequence>
<dbReference type="Pfam" id="PF24608">
    <property type="entry name" value="PDDEXK_15"/>
    <property type="match status" value="1"/>
</dbReference>
<protein>
    <submittedName>
        <fullName evidence="1">Uncharacterized protein</fullName>
    </submittedName>
</protein>
<evidence type="ECO:0000313" key="1">
    <source>
        <dbReference type="EMBL" id="CAB4160287.1"/>
    </source>
</evidence>
<organism evidence="1">
    <name type="scientific">uncultured Caudovirales phage</name>
    <dbReference type="NCBI Taxonomy" id="2100421"/>
    <lineage>
        <taxon>Viruses</taxon>
        <taxon>Duplodnaviria</taxon>
        <taxon>Heunggongvirae</taxon>
        <taxon>Uroviricota</taxon>
        <taxon>Caudoviricetes</taxon>
        <taxon>Peduoviridae</taxon>
        <taxon>Maltschvirus</taxon>
        <taxon>Maltschvirus maltsch</taxon>
    </lineage>
</organism>
<proteinExistence type="predicted"/>
<name>A0A6J5NN17_9CAUD</name>
<accession>A0A6J5NN17</accession>
<reference evidence="1" key="1">
    <citation type="submission" date="2020-04" db="EMBL/GenBank/DDBJ databases">
        <authorList>
            <person name="Chiriac C."/>
            <person name="Salcher M."/>
            <person name="Ghai R."/>
            <person name="Kavagutti S V."/>
        </authorList>
    </citation>
    <scope>NUCLEOTIDE SEQUENCE</scope>
</reference>
<dbReference type="EMBL" id="LR796696">
    <property type="protein sequence ID" value="CAB4160287.1"/>
    <property type="molecule type" value="Genomic_DNA"/>
</dbReference>